<evidence type="ECO:0000256" key="8">
    <source>
        <dbReference type="ARBA" id="ARBA00023242"/>
    </source>
</evidence>
<dbReference type="GO" id="GO:0001228">
    <property type="term" value="F:DNA-binding transcription activator activity, RNA polymerase II-specific"/>
    <property type="evidence" value="ECO:0007669"/>
    <property type="project" value="InterPro"/>
</dbReference>
<dbReference type="GO" id="GO:0016602">
    <property type="term" value="C:CCAAT-binding factor complex"/>
    <property type="evidence" value="ECO:0007669"/>
    <property type="project" value="InterPro"/>
</dbReference>
<dbReference type="PANTHER" id="PTHR11064:SF9">
    <property type="entry name" value="NUCLEAR TRANSCRIPTION FACTOR Y SUBUNIT BETA"/>
    <property type="match status" value="1"/>
</dbReference>
<dbReference type="EMBL" id="NIVC01000387">
    <property type="protein sequence ID" value="PAA84115.1"/>
    <property type="molecule type" value="Genomic_DNA"/>
</dbReference>
<organism evidence="14 15">
    <name type="scientific">Macrostomum lignano</name>
    <dbReference type="NCBI Taxonomy" id="282301"/>
    <lineage>
        <taxon>Eukaryota</taxon>
        <taxon>Metazoa</taxon>
        <taxon>Spiralia</taxon>
        <taxon>Lophotrochozoa</taxon>
        <taxon>Platyhelminthes</taxon>
        <taxon>Rhabditophora</taxon>
        <taxon>Macrostomorpha</taxon>
        <taxon>Macrostomida</taxon>
        <taxon>Macrostomidae</taxon>
        <taxon>Macrostomum</taxon>
    </lineage>
</organism>
<dbReference type="FunFam" id="1.10.20.10:FF:000110">
    <property type="entry name" value="Nuclear factor Y, subunit B1"/>
    <property type="match status" value="1"/>
</dbReference>
<proteinExistence type="inferred from homology"/>
<keyword evidence="4" id="KW-0805">Transcription regulation</keyword>
<feature type="region of interest" description="Disordered" evidence="12">
    <location>
        <begin position="128"/>
        <end position="152"/>
    </location>
</feature>
<dbReference type="PANTHER" id="PTHR11064">
    <property type="entry name" value="CCAAT-BINDING TRANSCRIPTION FACTOR-RELATED"/>
    <property type="match status" value="1"/>
</dbReference>
<comment type="similarity">
    <text evidence="2">Belongs to the NFYB/HAP3 subunit family.</text>
</comment>
<dbReference type="InterPro" id="IPR009072">
    <property type="entry name" value="Histone-fold"/>
</dbReference>
<accession>A0A267GDK4</accession>
<evidence type="ECO:0000313" key="14">
    <source>
        <dbReference type="EMBL" id="PAA84115.1"/>
    </source>
</evidence>
<feature type="non-terminal residue" evidence="14">
    <location>
        <position position="1"/>
    </location>
</feature>
<feature type="compositionally biased region" description="Low complexity" evidence="12">
    <location>
        <begin position="142"/>
        <end position="152"/>
    </location>
</feature>
<evidence type="ECO:0000256" key="6">
    <source>
        <dbReference type="ARBA" id="ARBA00023159"/>
    </source>
</evidence>
<dbReference type="PRINTS" id="PR00615">
    <property type="entry name" value="CCAATSUBUNTA"/>
</dbReference>
<dbReference type="GO" id="GO:0046982">
    <property type="term" value="F:protein heterodimerization activity"/>
    <property type="evidence" value="ECO:0007669"/>
    <property type="project" value="InterPro"/>
</dbReference>
<dbReference type="GO" id="GO:0000978">
    <property type="term" value="F:RNA polymerase II cis-regulatory region sequence-specific DNA binding"/>
    <property type="evidence" value="ECO:0007669"/>
    <property type="project" value="TreeGrafter"/>
</dbReference>
<dbReference type="SUPFAM" id="SSF47113">
    <property type="entry name" value="Histone-fold"/>
    <property type="match status" value="1"/>
</dbReference>
<keyword evidence="7" id="KW-0804">Transcription</keyword>
<dbReference type="InterPro" id="IPR003956">
    <property type="entry name" value="Transcrpt_fac_NFYB/HAP3_CS"/>
</dbReference>
<reference evidence="14 15" key="1">
    <citation type="submission" date="2017-06" db="EMBL/GenBank/DDBJ databases">
        <title>A platform for efficient transgenesis in Macrostomum lignano, a flatworm model organism for stem cell research.</title>
        <authorList>
            <person name="Berezikov E."/>
        </authorList>
    </citation>
    <scope>NUCLEOTIDE SEQUENCE [LARGE SCALE GENOMIC DNA]</scope>
    <source>
        <strain evidence="14">DV1</strain>
        <tissue evidence="14">Whole organism</tissue>
    </source>
</reference>
<dbReference type="STRING" id="282301.A0A267GDK4"/>
<dbReference type="Pfam" id="PF00808">
    <property type="entry name" value="CBFD_NFYB_HMF"/>
    <property type="match status" value="1"/>
</dbReference>
<dbReference type="OrthoDB" id="386949at2759"/>
<evidence type="ECO:0000256" key="12">
    <source>
        <dbReference type="SAM" id="MobiDB-lite"/>
    </source>
</evidence>
<protein>
    <recommendedName>
        <fullName evidence="3">Nuclear transcription factor Y subunit beta</fullName>
    </recommendedName>
    <alternativeName>
        <fullName evidence="10">CAAT box DNA-binding protein subunit B</fullName>
    </alternativeName>
    <alternativeName>
        <fullName evidence="11">Nuclear transcription factor Y subunit B</fullName>
    </alternativeName>
</protein>
<sequence length="184" mass="19532">DSSLDPQSPGGENRPVGQHSPIRDQDRFLPIANISKIMKRTIPETGKITKEAKECVQECVSEFISFITSEASDRCQDDKRKTMNGEDILTAMQAVGLDNYIEPLKLYLLKYREANKLEAANERAGSAGASASASGCVNQDTPSAASSADASGAALPPSVVSAPTAVTLAGLENSNGQVVYRVIM</sequence>
<evidence type="ECO:0000313" key="15">
    <source>
        <dbReference type="Proteomes" id="UP000215902"/>
    </source>
</evidence>
<comment type="function">
    <text evidence="9">Component of the sequence-specific heterotrimeric transcription factor (NF-Y) which specifically recognizes a 5'-CCAAT-3' box motif found in the promoters of its target genes. NF-Y can function as both an activator and a repressor, depending on its interacting cofactors.</text>
</comment>
<gene>
    <name evidence="14" type="ORF">BOX15_Mlig018838g3</name>
</gene>
<name>A0A267GDK4_9PLAT</name>
<evidence type="ECO:0000256" key="11">
    <source>
        <dbReference type="ARBA" id="ARBA00031126"/>
    </source>
</evidence>
<dbReference type="AlphaFoldDB" id="A0A267GDK4"/>
<keyword evidence="6" id="KW-0010">Activator</keyword>
<evidence type="ECO:0000256" key="10">
    <source>
        <dbReference type="ARBA" id="ARBA00029965"/>
    </source>
</evidence>
<comment type="subcellular location">
    <subcellularLocation>
        <location evidence="1">Nucleus</location>
    </subcellularLocation>
</comment>
<evidence type="ECO:0000259" key="13">
    <source>
        <dbReference type="Pfam" id="PF00808"/>
    </source>
</evidence>
<dbReference type="CDD" id="cd22907">
    <property type="entry name" value="HFD_NFYB"/>
    <property type="match status" value="1"/>
</dbReference>
<evidence type="ECO:0000256" key="7">
    <source>
        <dbReference type="ARBA" id="ARBA00023163"/>
    </source>
</evidence>
<dbReference type="InterPro" id="IPR003958">
    <property type="entry name" value="CBFA_NFYB_domain"/>
</dbReference>
<feature type="region of interest" description="Disordered" evidence="12">
    <location>
        <begin position="1"/>
        <end position="25"/>
    </location>
</feature>
<dbReference type="PROSITE" id="PS00685">
    <property type="entry name" value="NFYB_HAP3"/>
    <property type="match status" value="1"/>
</dbReference>
<evidence type="ECO:0000256" key="3">
    <source>
        <dbReference type="ARBA" id="ARBA00015277"/>
    </source>
</evidence>
<feature type="domain" description="Transcription factor CBF/NF-Y/archaeal histone" evidence="13">
    <location>
        <begin position="28"/>
        <end position="92"/>
    </location>
</feature>
<evidence type="ECO:0000256" key="2">
    <source>
        <dbReference type="ARBA" id="ARBA00009053"/>
    </source>
</evidence>
<evidence type="ECO:0000256" key="4">
    <source>
        <dbReference type="ARBA" id="ARBA00023015"/>
    </source>
</evidence>
<evidence type="ECO:0000256" key="5">
    <source>
        <dbReference type="ARBA" id="ARBA00023125"/>
    </source>
</evidence>
<evidence type="ECO:0000256" key="1">
    <source>
        <dbReference type="ARBA" id="ARBA00004123"/>
    </source>
</evidence>
<dbReference type="Proteomes" id="UP000215902">
    <property type="component" value="Unassembled WGS sequence"/>
</dbReference>
<keyword evidence="15" id="KW-1185">Reference proteome</keyword>
<dbReference type="InterPro" id="IPR027113">
    <property type="entry name" value="Transc_fact_NFYB/HAP3"/>
</dbReference>
<keyword evidence="8" id="KW-0539">Nucleus</keyword>
<comment type="caution">
    <text evidence="14">The sequence shown here is derived from an EMBL/GenBank/DDBJ whole genome shotgun (WGS) entry which is preliminary data.</text>
</comment>
<dbReference type="Gene3D" id="1.10.20.10">
    <property type="entry name" value="Histone, subunit A"/>
    <property type="match status" value="1"/>
</dbReference>
<keyword evidence="5" id="KW-0238">DNA-binding</keyword>
<evidence type="ECO:0000256" key="9">
    <source>
        <dbReference type="ARBA" id="ARBA00025263"/>
    </source>
</evidence>